<proteinExistence type="predicted"/>
<reference evidence="2" key="1">
    <citation type="submission" date="2021-03" db="EMBL/GenBank/DDBJ databases">
        <authorList>
            <person name="Tagirdzhanova G."/>
        </authorList>
    </citation>
    <scope>NUCLEOTIDE SEQUENCE</scope>
</reference>
<evidence type="ECO:0000313" key="3">
    <source>
        <dbReference type="Proteomes" id="UP000664534"/>
    </source>
</evidence>
<evidence type="ECO:0000313" key="2">
    <source>
        <dbReference type="EMBL" id="CAF9929117.1"/>
    </source>
</evidence>
<name>A0A8H3FU32_9LECA</name>
<dbReference type="InterPro" id="IPR017850">
    <property type="entry name" value="Alkaline_phosphatase_core_sf"/>
</dbReference>
<sequence>MYTQFFTIAFATLSVASAASLRTSPYRHVAVFSVDGLHASDLDKYVALRPNSNISTLLKTGYEYSGAYTSAPSDSFPGTVAQFTGATPKTTGVWYDDIWNRNIFAPGSNCTGLPGYDTDSTEDLDYNSTKLFSGGIDPAHLPKIIVDGECTLQYPHNRLQVNTVFEIIKASGKQTAYVDKHPAYDIVRGPSGTGLSTGYFPEIESIPGNNISAVMAYDQLHVNAFLEYLDATVPANSEGNLTAVPALFGGNFQSINVAQKTYGYQNTTGFPFSAPILEVVDFVDASLGAIVNKLKSMGLYNDTLIIVASKHGNAPINPALFGEVNPAQITNATGVPVEWQTSDDIALIFLNESSTTATAVANLNADRASGKILNIYADAPGATPLASHGFGTPVNSPFVPDIIVQPVIGTIYTTSKKKVEEHGGLSADDRNVACFVSSPRITKAQKFTQRVFTTQIAPLILEALGIDGGELEGVRIEGTQILPGFEG</sequence>
<protein>
    <recommendedName>
        <fullName evidence="4">Type I phosphodiesterase/nucleotide pyrophosphatase</fullName>
    </recommendedName>
</protein>
<feature type="chain" id="PRO_5034133246" description="Type I phosphodiesterase/nucleotide pyrophosphatase" evidence="1">
    <location>
        <begin position="19"/>
        <end position="487"/>
    </location>
</feature>
<dbReference type="SUPFAM" id="SSF53649">
    <property type="entry name" value="Alkaline phosphatase-like"/>
    <property type="match status" value="1"/>
</dbReference>
<dbReference type="InterPro" id="IPR002591">
    <property type="entry name" value="Phosphodiest/P_Trfase"/>
</dbReference>
<gene>
    <name evidence="2" type="ORF">IMSHALPRED_007818</name>
</gene>
<evidence type="ECO:0008006" key="4">
    <source>
        <dbReference type="Google" id="ProtNLM"/>
    </source>
</evidence>
<dbReference type="PANTHER" id="PTHR10151:SF120">
    <property type="entry name" value="BIS(5'-ADENOSYL)-TRIPHOSPHATASE"/>
    <property type="match status" value="1"/>
</dbReference>
<accession>A0A8H3FU32</accession>
<keyword evidence="3" id="KW-1185">Reference proteome</keyword>
<dbReference type="EMBL" id="CAJPDT010000052">
    <property type="protein sequence ID" value="CAF9929117.1"/>
    <property type="molecule type" value="Genomic_DNA"/>
</dbReference>
<dbReference type="GO" id="GO:0016787">
    <property type="term" value="F:hydrolase activity"/>
    <property type="evidence" value="ECO:0007669"/>
    <property type="project" value="UniProtKB-ARBA"/>
</dbReference>
<keyword evidence="1" id="KW-0732">Signal</keyword>
<dbReference type="Proteomes" id="UP000664534">
    <property type="component" value="Unassembled WGS sequence"/>
</dbReference>
<organism evidence="2 3">
    <name type="scientific">Imshaugia aleurites</name>
    <dbReference type="NCBI Taxonomy" id="172621"/>
    <lineage>
        <taxon>Eukaryota</taxon>
        <taxon>Fungi</taxon>
        <taxon>Dikarya</taxon>
        <taxon>Ascomycota</taxon>
        <taxon>Pezizomycotina</taxon>
        <taxon>Lecanoromycetes</taxon>
        <taxon>OSLEUM clade</taxon>
        <taxon>Lecanoromycetidae</taxon>
        <taxon>Lecanorales</taxon>
        <taxon>Lecanorineae</taxon>
        <taxon>Parmeliaceae</taxon>
        <taxon>Imshaugia</taxon>
    </lineage>
</organism>
<dbReference type="Gene3D" id="3.40.720.10">
    <property type="entry name" value="Alkaline Phosphatase, subunit A"/>
    <property type="match status" value="1"/>
</dbReference>
<dbReference type="Pfam" id="PF01663">
    <property type="entry name" value="Phosphodiest"/>
    <property type="match status" value="1"/>
</dbReference>
<comment type="caution">
    <text evidence="2">The sequence shown here is derived from an EMBL/GenBank/DDBJ whole genome shotgun (WGS) entry which is preliminary data.</text>
</comment>
<evidence type="ECO:0000256" key="1">
    <source>
        <dbReference type="SAM" id="SignalP"/>
    </source>
</evidence>
<dbReference type="AlphaFoldDB" id="A0A8H3FU32"/>
<feature type="signal peptide" evidence="1">
    <location>
        <begin position="1"/>
        <end position="18"/>
    </location>
</feature>
<dbReference type="PANTHER" id="PTHR10151">
    <property type="entry name" value="ECTONUCLEOTIDE PYROPHOSPHATASE/PHOSPHODIESTERASE"/>
    <property type="match status" value="1"/>
</dbReference>
<dbReference type="OrthoDB" id="2118639at2759"/>